<dbReference type="PATRIC" id="fig|1346330.5.peg.3617"/>
<dbReference type="OrthoDB" id="9816001at2"/>
<keyword evidence="5" id="KW-1185">Reference proteome</keyword>
<feature type="domain" description="Sialate O-acetylesterase" evidence="2">
    <location>
        <begin position="478"/>
        <end position="577"/>
    </location>
</feature>
<dbReference type="PANTHER" id="PTHR22901:SF0">
    <property type="entry name" value="SIALATE O-ACETYLESTERASE"/>
    <property type="match status" value="1"/>
</dbReference>
<dbReference type="SUPFAM" id="SSF52266">
    <property type="entry name" value="SGNH hydrolase"/>
    <property type="match status" value="2"/>
</dbReference>
<dbReference type="Pfam" id="PF13472">
    <property type="entry name" value="Lipase_GDSL_2"/>
    <property type="match status" value="1"/>
</dbReference>
<evidence type="ECO:0000313" key="5">
    <source>
        <dbReference type="Proteomes" id="UP000016584"/>
    </source>
</evidence>
<protein>
    <recommendedName>
        <fullName evidence="6">Sialate O-acetylesterase domain-containing protein</fullName>
    </recommendedName>
</protein>
<accession>U2IZ55</accession>
<feature type="domain" description="SGNH hydrolase-type esterase" evidence="3">
    <location>
        <begin position="26"/>
        <end position="200"/>
    </location>
</feature>
<evidence type="ECO:0000259" key="2">
    <source>
        <dbReference type="Pfam" id="PF03629"/>
    </source>
</evidence>
<feature type="domain" description="Sialate O-acetylesterase" evidence="2">
    <location>
        <begin position="299"/>
        <end position="424"/>
    </location>
</feature>
<sequence length="687" mass="78372">MKYSFFLFCLLWGIGSYAQEKIKVACIGNSVTEALNVPKGKDYPSVLQNMLGDRYEVRNFGVSGSTLLSKGHRPYIRSDKYAASIAFDADIVVISLGLNDTDPRNWPNFGNDFFPDYNQLIDSYVEKGSTKKIYVCINTPIFSGHKRFLSGTKDWYDKIQLEIRKISQSRNISLINLNEPLCQRIDLFDDFIHPNEEGTRIIAETVFAHIQSPVLPLSVDEIFGSGMVLQRNRELLLTGRGKSFAKVGLLFDKLHLTTEVDSLGYWRLPIPKQKAGGPYVLWVESGNEKIKMDSVYFGDVYFSSGQSNMAFELQGDTNQYDQLKNKDWPAHVRYFKNHNLVATNKVSWDSVTLDKVNKLQFFSGAWAGLNTRERTDYSAVSIAFLNDLSKAIPEVPIGLVEMAVGGSNTESWIDRKTLEQNAITAMYIHNWLTSDFVQDFCRTRAALNLKNSTLKNARHPYQPAYNFESGIHKWGDYVFKGVLWYQGESNAHNPELHDLLFPVMIGSWRKLWKNEELPFYYVQLSGIDRPSWPNFRNSQRVLEGRIHNAYMIPSYDVGDSTNVHPTNKVPVGVRLSQAVRGTLYNESSHLLAPRLIRFARDESGIVLYFDRVSEFNTVGIPNGFEWLDHLGNIVQAERIELKGATLKVYCPKDVVGPVQLRYAYKPYTRANIYNENLIPIPTFKIDL</sequence>
<name>U2IZ55_9SPHI</name>
<dbReference type="InterPro" id="IPR039329">
    <property type="entry name" value="SIAE"/>
</dbReference>
<comment type="caution">
    <text evidence="4">The sequence shown here is derived from an EMBL/GenBank/DDBJ whole genome shotgun (WGS) entry which is preliminary data.</text>
</comment>
<dbReference type="Pfam" id="PF03629">
    <property type="entry name" value="SASA"/>
    <property type="match status" value="2"/>
</dbReference>
<dbReference type="EMBL" id="ATDL01000020">
    <property type="protein sequence ID" value="ERJ57979.1"/>
    <property type="molecule type" value="Genomic_DNA"/>
</dbReference>
<dbReference type="STRING" id="1346330.M472_04285"/>
<dbReference type="GO" id="GO:0001681">
    <property type="term" value="F:sialate O-acetylesterase activity"/>
    <property type="evidence" value="ECO:0007669"/>
    <property type="project" value="InterPro"/>
</dbReference>
<evidence type="ECO:0000259" key="3">
    <source>
        <dbReference type="Pfam" id="PF13472"/>
    </source>
</evidence>
<reference evidence="4 5" key="1">
    <citation type="journal article" date="2013" name="Genome Announc.">
        <title>The Draft Genome Sequence of Sphingomonas paucimobilis Strain HER1398 (Proteobacteria), Host to the Giant PAU Phage, Indicates That It Is a Member of the Genus Sphingobacterium (Bacteroidetes).</title>
        <authorList>
            <person name="White R.A.III."/>
            <person name="Suttle C.A."/>
        </authorList>
    </citation>
    <scope>NUCLEOTIDE SEQUENCE [LARGE SCALE GENOMIC DNA]</scope>
    <source>
        <strain evidence="4 5">HER1398</strain>
    </source>
</reference>
<dbReference type="Proteomes" id="UP000016584">
    <property type="component" value="Unassembled WGS sequence"/>
</dbReference>
<evidence type="ECO:0000313" key="4">
    <source>
        <dbReference type="EMBL" id="ERJ57979.1"/>
    </source>
</evidence>
<proteinExistence type="predicted"/>
<dbReference type="PANTHER" id="PTHR22901">
    <property type="entry name" value="SIALATE O-ACETYLESTERASE"/>
    <property type="match status" value="1"/>
</dbReference>
<dbReference type="InterPro" id="IPR005181">
    <property type="entry name" value="SASA"/>
</dbReference>
<keyword evidence="1" id="KW-0378">Hydrolase</keyword>
<dbReference type="InterPro" id="IPR013830">
    <property type="entry name" value="SGNH_hydro"/>
</dbReference>
<gene>
    <name evidence="4" type="ORF">M472_04285</name>
</gene>
<dbReference type="GO" id="GO:0005975">
    <property type="term" value="P:carbohydrate metabolic process"/>
    <property type="evidence" value="ECO:0007669"/>
    <property type="project" value="TreeGrafter"/>
</dbReference>
<dbReference type="AlphaFoldDB" id="U2IZ55"/>
<evidence type="ECO:0000256" key="1">
    <source>
        <dbReference type="ARBA" id="ARBA00022801"/>
    </source>
</evidence>
<dbReference type="eggNOG" id="COG2755">
    <property type="taxonomic scope" value="Bacteria"/>
</dbReference>
<dbReference type="Gene3D" id="3.40.50.1110">
    <property type="entry name" value="SGNH hydrolase"/>
    <property type="match status" value="2"/>
</dbReference>
<dbReference type="InterPro" id="IPR036514">
    <property type="entry name" value="SGNH_hydro_sf"/>
</dbReference>
<organism evidence="4 5">
    <name type="scientific">Sphingobacterium paucimobilis HER1398</name>
    <dbReference type="NCBI Taxonomy" id="1346330"/>
    <lineage>
        <taxon>Bacteria</taxon>
        <taxon>Pseudomonadati</taxon>
        <taxon>Bacteroidota</taxon>
        <taxon>Sphingobacteriia</taxon>
        <taxon>Sphingobacteriales</taxon>
        <taxon>Sphingobacteriaceae</taxon>
        <taxon>Sphingobacterium</taxon>
    </lineage>
</organism>
<evidence type="ECO:0008006" key="6">
    <source>
        <dbReference type="Google" id="ProtNLM"/>
    </source>
</evidence>
<dbReference type="RefSeq" id="WP_021071749.1">
    <property type="nucleotide sequence ID" value="NZ_ATDL01000020.1"/>
</dbReference>